<keyword evidence="3" id="KW-0720">Serine protease</keyword>
<reference evidence="6" key="1">
    <citation type="journal article" date="2019" name="Int. J. Syst. Evol. Microbiol.">
        <title>The Global Catalogue of Microorganisms (GCM) 10K type strain sequencing project: providing services to taxonomists for standard genome sequencing and annotation.</title>
        <authorList>
            <consortium name="The Broad Institute Genomics Platform"/>
            <consortium name="The Broad Institute Genome Sequencing Center for Infectious Disease"/>
            <person name="Wu L."/>
            <person name="Ma J."/>
        </authorList>
    </citation>
    <scope>NUCLEOTIDE SEQUENCE [LARGE SCALE GENOMIC DNA]</scope>
    <source>
        <strain evidence="6">CGMCC 1.12478</strain>
    </source>
</reference>
<dbReference type="InterPro" id="IPR000209">
    <property type="entry name" value="Peptidase_S8/S53_dom"/>
</dbReference>
<organism evidence="5 6">
    <name type="scientific">Marivita lacus</name>
    <dbReference type="NCBI Taxonomy" id="1323742"/>
    <lineage>
        <taxon>Bacteria</taxon>
        <taxon>Pseudomonadati</taxon>
        <taxon>Pseudomonadota</taxon>
        <taxon>Alphaproteobacteria</taxon>
        <taxon>Rhodobacterales</taxon>
        <taxon>Roseobacteraceae</taxon>
        <taxon>Marivita</taxon>
    </lineage>
</organism>
<evidence type="ECO:0000313" key="5">
    <source>
        <dbReference type="EMBL" id="GGC24532.1"/>
    </source>
</evidence>
<keyword evidence="6" id="KW-1185">Reference proteome</keyword>
<dbReference type="Gene3D" id="3.40.50.200">
    <property type="entry name" value="Peptidase S8/S53 domain"/>
    <property type="match status" value="1"/>
</dbReference>
<comment type="caution">
    <text evidence="5">The sequence shown here is derived from an EMBL/GenBank/DDBJ whole genome shotgun (WGS) entry which is preliminary data.</text>
</comment>
<evidence type="ECO:0000256" key="2">
    <source>
        <dbReference type="ARBA" id="ARBA00022801"/>
    </source>
</evidence>
<gene>
    <name evidence="5" type="ORF">GCM10011363_46270</name>
</gene>
<dbReference type="PRINTS" id="PR00723">
    <property type="entry name" value="SUBTILISIN"/>
</dbReference>
<name>A0ABQ1LK37_9RHOB</name>
<dbReference type="InterPro" id="IPR034074">
    <property type="entry name" value="Y4bN_pept_dom"/>
</dbReference>
<evidence type="ECO:0000256" key="3">
    <source>
        <dbReference type="ARBA" id="ARBA00022825"/>
    </source>
</evidence>
<dbReference type="CDD" id="cd04847">
    <property type="entry name" value="Peptidases_S8_Subtilisin_like_2"/>
    <property type="match status" value="1"/>
</dbReference>
<sequence length="643" mass="70038">MEPAEANSFVEQAIANGVTVYEDRLEFPEDTVVLVETSVASLAQMTYETGSVRSVSPPGVPIDFVDGLEAEEQADWVQDVLGRTQYGPQGQQAASYVTLLDTGITLAHPLIQPALDAADRHAAVPGWDLEDHDGHGSRMAGLALFGDLRSQLQGTAAIPVPHRLESAKVIPDAGKNPYHLLGDRTQKAINAVEVEPNRLRTFALATTTDDDTPHSGAPTSWSTELDQLAVGRSGAVKQQRLIVASAGNLSPQHDGTADYLAKCDDDDEAEIESPAQAWNTIAVGALTAMNGVGGPTYGATLAEVGDLAPMSRTASWTKTWPIKPDVVLEGGNWFDDGFSTTPNQHSDLMLVTTSRNYPARSFTHISDTSAATALAAREIALLRASYPNLWPETIRALYVGSARWTDRMWSHVAPADKNRKRAYDVMFTRYGYGQPNLERAVNSASSAITLIVEDSIRPYENKGSGRKLNEMRLFELPWPTTVLRSLVGQDVTLRVALSTFIEPNPSEVARGRKNRYASHGLRFALKGADEDVPAFTQRVGRTATEDQQDDNGSDSGEWDFGYNRRSVGSIHIDTLTLPANDLAQRGVLAVYPVGGWWKDNRAVDPNRCNARFSLVVEIDATEAEVDLYTEVQQKVAPRTTIQV</sequence>
<dbReference type="Pfam" id="PF00082">
    <property type="entry name" value="Peptidase_S8"/>
    <property type="match status" value="1"/>
</dbReference>
<accession>A0ABQ1LK37</accession>
<proteinExistence type="predicted"/>
<dbReference type="EMBL" id="BMFC01000040">
    <property type="protein sequence ID" value="GGC24532.1"/>
    <property type="molecule type" value="Genomic_DNA"/>
</dbReference>
<dbReference type="InterPro" id="IPR036852">
    <property type="entry name" value="Peptidase_S8/S53_dom_sf"/>
</dbReference>
<keyword evidence="1" id="KW-0645">Protease</keyword>
<evidence type="ECO:0000313" key="6">
    <source>
        <dbReference type="Proteomes" id="UP000645462"/>
    </source>
</evidence>
<keyword evidence="2" id="KW-0378">Hydrolase</keyword>
<dbReference type="Proteomes" id="UP000645462">
    <property type="component" value="Unassembled WGS sequence"/>
</dbReference>
<dbReference type="InterPro" id="IPR015500">
    <property type="entry name" value="Peptidase_S8_subtilisin-rel"/>
</dbReference>
<evidence type="ECO:0000256" key="1">
    <source>
        <dbReference type="ARBA" id="ARBA00022670"/>
    </source>
</evidence>
<feature type="domain" description="Peptidase S8/S53" evidence="4">
    <location>
        <begin position="96"/>
        <end position="433"/>
    </location>
</feature>
<evidence type="ECO:0000259" key="4">
    <source>
        <dbReference type="Pfam" id="PF00082"/>
    </source>
</evidence>
<protein>
    <recommendedName>
        <fullName evidence="4">Peptidase S8/S53 domain-containing protein</fullName>
    </recommendedName>
</protein>
<dbReference type="SUPFAM" id="SSF52743">
    <property type="entry name" value="Subtilisin-like"/>
    <property type="match status" value="1"/>
</dbReference>